<proteinExistence type="predicted"/>
<dbReference type="Proteomes" id="UP000469670">
    <property type="component" value="Unassembled WGS sequence"/>
</dbReference>
<evidence type="ECO:0000313" key="3">
    <source>
        <dbReference type="Proteomes" id="UP000469670"/>
    </source>
</evidence>
<sequence length="183" mass="18652">MTACAIEGGSAGAAATADPEAEPEPEEPGEPGKPAGADAEKGEAGEEYAGTGEAGEADEAEASRTGADARSGADDAPPPGRFTLTADGAYAARLTAAPGPPGERAWYPERWTLDGPEPYAVPLPLDQPEEPDSEVAPLADGRVLIRRRVADRQMFSLLYPTGPGTGELLLGAVGCAEMTLLPP</sequence>
<comment type="caution">
    <text evidence="2">The sequence shown here is derived from an EMBL/GenBank/DDBJ whole genome shotgun (WGS) entry which is preliminary data.</text>
</comment>
<dbReference type="AlphaFoldDB" id="A0A7K3RSH1"/>
<feature type="compositionally biased region" description="Low complexity" evidence="1">
    <location>
        <begin position="1"/>
        <end position="18"/>
    </location>
</feature>
<feature type="compositionally biased region" description="Acidic residues" evidence="1">
    <location>
        <begin position="19"/>
        <end position="29"/>
    </location>
</feature>
<feature type="region of interest" description="Disordered" evidence="1">
    <location>
        <begin position="1"/>
        <end position="87"/>
    </location>
</feature>
<evidence type="ECO:0000313" key="2">
    <source>
        <dbReference type="EMBL" id="NEC18176.1"/>
    </source>
</evidence>
<protein>
    <submittedName>
        <fullName evidence="2">Uncharacterized protein</fullName>
    </submittedName>
</protein>
<evidence type="ECO:0000256" key="1">
    <source>
        <dbReference type="SAM" id="MobiDB-lite"/>
    </source>
</evidence>
<name>A0A7K3RSH1_9ACTN</name>
<gene>
    <name evidence="2" type="ORF">G3I50_07850</name>
</gene>
<reference evidence="2 3" key="1">
    <citation type="submission" date="2020-01" db="EMBL/GenBank/DDBJ databases">
        <title>Insect and environment-associated Actinomycetes.</title>
        <authorList>
            <person name="Currrie C."/>
            <person name="Chevrette M."/>
            <person name="Carlson C."/>
            <person name="Stubbendieck R."/>
            <person name="Wendt-Pienkowski E."/>
        </authorList>
    </citation>
    <scope>NUCLEOTIDE SEQUENCE [LARGE SCALE GENOMIC DNA]</scope>
    <source>
        <strain evidence="2 3">SID7590</strain>
    </source>
</reference>
<organism evidence="2 3">
    <name type="scientific">Streptomyces parvus</name>
    <dbReference type="NCBI Taxonomy" id="66428"/>
    <lineage>
        <taxon>Bacteria</taxon>
        <taxon>Bacillati</taxon>
        <taxon>Actinomycetota</taxon>
        <taxon>Actinomycetes</taxon>
        <taxon>Kitasatosporales</taxon>
        <taxon>Streptomycetaceae</taxon>
        <taxon>Streptomyces</taxon>
    </lineage>
</organism>
<accession>A0A7K3RSH1</accession>
<feature type="non-terminal residue" evidence="2">
    <location>
        <position position="183"/>
    </location>
</feature>
<dbReference type="EMBL" id="JAAGMP010000363">
    <property type="protein sequence ID" value="NEC18176.1"/>
    <property type="molecule type" value="Genomic_DNA"/>
</dbReference>